<evidence type="ECO:0000313" key="1">
    <source>
        <dbReference type="EMBL" id="SMG13403.1"/>
    </source>
</evidence>
<reference evidence="2" key="1">
    <citation type="submission" date="2017-04" db="EMBL/GenBank/DDBJ databases">
        <authorList>
            <person name="Varghese N."/>
            <person name="Submissions S."/>
        </authorList>
    </citation>
    <scope>NUCLEOTIDE SEQUENCE [LARGE SCALE GENOMIC DNA]</scope>
    <source>
        <strain evidence="2">DSM 19835</strain>
    </source>
</reference>
<gene>
    <name evidence="1" type="ORF">SAMN03080602_00776</name>
</gene>
<dbReference type="RefSeq" id="WP_085496287.1">
    <property type="nucleotide sequence ID" value="NZ_FXAO01000001.1"/>
</dbReference>
<dbReference type="EMBL" id="FXAO01000001">
    <property type="protein sequence ID" value="SMG13403.1"/>
    <property type="molecule type" value="Genomic_DNA"/>
</dbReference>
<dbReference type="OrthoDB" id="789445at2"/>
<dbReference type="AlphaFoldDB" id="A0A1X7IGA8"/>
<proteinExistence type="predicted"/>
<protein>
    <recommendedName>
        <fullName evidence="3">Abortive infection protein, AbiV family</fullName>
    </recommendedName>
</protein>
<keyword evidence="2" id="KW-1185">Reference proteome</keyword>
<accession>A0A1X7IGA8</accession>
<dbReference type="Proteomes" id="UP000193420">
    <property type="component" value="Unassembled WGS sequence"/>
</dbReference>
<evidence type="ECO:0008006" key="3">
    <source>
        <dbReference type="Google" id="ProtNLM"/>
    </source>
</evidence>
<organism evidence="1 2">
    <name type="scientific">Arenibacter troitsensis</name>
    <dbReference type="NCBI Taxonomy" id="188872"/>
    <lineage>
        <taxon>Bacteria</taxon>
        <taxon>Pseudomonadati</taxon>
        <taxon>Bacteroidota</taxon>
        <taxon>Flavobacteriia</taxon>
        <taxon>Flavobacteriales</taxon>
        <taxon>Flavobacteriaceae</taxon>
        <taxon>Arenibacter</taxon>
    </lineage>
</organism>
<name>A0A1X7IGA8_9FLAO</name>
<evidence type="ECO:0000313" key="2">
    <source>
        <dbReference type="Proteomes" id="UP000193420"/>
    </source>
</evidence>
<sequence>MRLTINKKDKLDKINKCFLNMAEGIIKAGDSKVYELDFYILSILNRAISLNKAFTHLLRDRNSLTAISLVRMQLDNALRLNAIKIVQNRDDFLSHFFQGKGINSYKEGKEKFSDKFLASKLNKDVPGTLDLYEYLCKFVHFSENHFEATKSAPLNQKANFRIVVGDSDILNKDEKNAFYERMTGISNTIIRISKEWINTKSSMV</sequence>